<dbReference type="InParanoid" id="A0A1X7TCU8"/>
<name>A0A1X7TCU8_AMPQE</name>
<reference evidence="1" key="1">
    <citation type="submission" date="2017-05" db="UniProtKB">
        <authorList>
            <consortium name="EnsemblMetazoa"/>
        </authorList>
    </citation>
    <scope>IDENTIFICATION</scope>
</reference>
<dbReference type="EnsemblMetazoa" id="Aqu2.1.12175_001">
    <property type="protein sequence ID" value="Aqu2.1.12175_001"/>
    <property type="gene ID" value="Aqu2.1.12175"/>
</dbReference>
<evidence type="ECO:0000313" key="1">
    <source>
        <dbReference type="EnsemblMetazoa" id="Aqu2.1.12175_001"/>
    </source>
</evidence>
<organism evidence="1">
    <name type="scientific">Amphimedon queenslandica</name>
    <name type="common">Sponge</name>
    <dbReference type="NCBI Taxonomy" id="400682"/>
    <lineage>
        <taxon>Eukaryota</taxon>
        <taxon>Metazoa</taxon>
        <taxon>Porifera</taxon>
        <taxon>Demospongiae</taxon>
        <taxon>Heteroscleromorpha</taxon>
        <taxon>Haplosclerida</taxon>
        <taxon>Niphatidae</taxon>
        <taxon>Amphimedon</taxon>
    </lineage>
</organism>
<accession>A0A1X7TCU8</accession>
<dbReference type="AlphaFoldDB" id="A0A1X7TCU8"/>
<sequence length="106" mass="12733">MFKDSGRYFGRREPRVNQGYNRLTLCYDFQDGDCQCLEYEVALFSFKNVFSFMKNLLQSYNGGFKVLIGSFSCFSRVFFRKYSRKTSLPWYDFCVPLRRIDYILLL</sequence>
<protein>
    <submittedName>
        <fullName evidence="1">Uncharacterized protein</fullName>
    </submittedName>
</protein>
<proteinExistence type="predicted"/>